<dbReference type="Pfam" id="PF13711">
    <property type="entry name" value="DUF4160"/>
    <property type="match status" value="1"/>
</dbReference>
<accession>A0A430BYQ9</accession>
<comment type="caution">
    <text evidence="1">The sequence shown here is derived from an EMBL/GenBank/DDBJ whole genome shotgun (WGS) entry which is preliminary data.</text>
</comment>
<proteinExistence type="predicted"/>
<dbReference type="InterPro" id="IPR025427">
    <property type="entry name" value="DUF4160"/>
</dbReference>
<dbReference type="Proteomes" id="UP000287401">
    <property type="component" value="Unassembled WGS sequence"/>
</dbReference>
<evidence type="ECO:0000313" key="1">
    <source>
        <dbReference type="EMBL" id="RSU57892.1"/>
    </source>
</evidence>
<reference evidence="1 2" key="1">
    <citation type="submission" date="2018-07" db="EMBL/GenBank/DDBJ databases">
        <title>Genomic and Epidemiologic Investigation of an Indolent Hospital Outbreak.</title>
        <authorList>
            <person name="Johnson R.C."/>
            <person name="Deming C."/>
            <person name="Conlan S."/>
            <person name="Zellmer C.J."/>
            <person name="Michelin A.V."/>
            <person name="Lee-Lin S."/>
            <person name="Thomas P.J."/>
            <person name="Park M."/>
            <person name="Weingarten R.A."/>
            <person name="Less J."/>
            <person name="Dekker J.P."/>
            <person name="Frank K.M."/>
            <person name="Musser K.A."/>
            <person name="Mcquiston J.R."/>
            <person name="Henderson D.K."/>
            <person name="Lau A.F."/>
            <person name="Palmore T.N."/>
            <person name="Segre J.A."/>
        </authorList>
    </citation>
    <scope>NUCLEOTIDE SEQUENCE [LARGE SCALE GENOMIC DNA]</scope>
    <source>
        <strain evidence="1 2">SK-NIH.Env6_1116</strain>
    </source>
</reference>
<name>A0A430BYQ9_SPHYA</name>
<evidence type="ECO:0000313" key="2">
    <source>
        <dbReference type="Proteomes" id="UP000287401"/>
    </source>
</evidence>
<dbReference type="RefSeq" id="WP_125998046.1">
    <property type="nucleotide sequence ID" value="NZ_JAAALC010000039.1"/>
</dbReference>
<protein>
    <submittedName>
        <fullName evidence="1">DUF4160 domain-containing protein</fullName>
    </submittedName>
</protein>
<sequence length="77" mass="8926">MPTILRKDGYRCYFYSHEPNEPPHVHVDKGNATLKAWLRPVSLARASGFRPREINVILSLVAEHEAMLLESWNEYFG</sequence>
<organism evidence="1 2">
    <name type="scientific">Sphingobium yanoikuyae</name>
    <name type="common">Sphingomonas yanoikuyae</name>
    <dbReference type="NCBI Taxonomy" id="13690"/>
    <lineage>
        <taxon>Bacteria</taxon>
        <taxon>Pseudomonadati</taxon>
        <taxon>Pseudomonadota</taxon>
        <taxon>Alphaproteobacteria</taxon>
        <taxon>Sphingomonadales</taxon>
        <taxon>Sphingomonadaceae</taxon>
        <taxon>Sphingobium</taxon>
    </lineage>
</organism>
<gene>
    <name evidence="1" type="ORF">DAH51_08825</name>
</gene>
<dbReference type="AlphaFoldDB" id="A0A430BYQ9"/>
<dbReference type="EMBL" id="QRAL01000007">
    <property type="protein sequence ID" value="RSU57892.1"/>
    <property type="molecule type" value="Genomic_DNA"/>
</dbReference>